<dbReference type="AlphaFoldDB" id="A0A9D4L6A3"/>
<keyword evidence="2" id="KW-1185">Reference proteome</keyword>
<gene>
    <name evidence="1" type="ORF">DPMN_094544</name>
</gene>
<organism evidence="1 2">
    <name type="scientific">Dreissena polymorpha</name>
    <name type="common">Zebra mussel</name>
    <name type="synonym">Mytilus polymorpha</name>
    <dbReference type="NCBI Taxonomy" id="45954"/>
    <lineage>
        <taxon>Eukaryota</taxon>
        <taxon>Metazoa</taxon>
        <taxon>Spiralia</taxon>
        <taxon>Lophotrochozoa</taxon>
        <taxon>Mollusca</taxon>
        <taxon>Bivalvia</taxon>
        <taxon>Autobranchia</taxon>
        <taxon>Heteroconchia</taxon>
        <taxon>Euheterodonta</taxon>
        <taxon>Imparidentia</taxon>
        <taxon>Neoheterodontei</taxon>
        <taxon>Myida</taxon>
        <taxon>Dreissenoidea</taxon>
        <taxon>Dreissenidae</taxon>
        <taxon>Dreissena</taxon>
    </lineage>
</organism>
<dbReference type="EMBL" id="JAIWYP010000003">
    <property type="protein sequence ID" value="KAH3852049.1"/>
    <property type="molecule type" value="Genomic_DNA"/>
</dbReference>
<comment type="caution">
    <text evidence="1">The sequence shown here is derived from an EMBL/GenBank/DDBJ whole genome shotgun (WGS) entry which is preliminary data.</text>
</comment>
<accession>A0A9D4L6A3</accession>
<name>A0A9D4L6A3_DREPO</name>
<dbReference type="Proteomes" id="UP000828390">
    <property type="component" value="Unassembled WGS sequence"/>
</dbReference>
<sequence>MKRASPGADSSMSNSGWSNAEIFRKYLTDQLMKFLPARNDNQHLLLLLDGHNSHVSVGLVE</sequence>
<reference evidence="1" key="2">
    <citation type="submission" date="2020-11" db="EMBL/GenBank/DDBJ databases">
        <authorList>
            <person name="McCartney M.A."/>
            <person name="Auch B."/>
            <person name="Kono T."/>
            <person name="Mallez S."/>
            <person name="Becker A."/>
            <person name="Gohl D.M."/>
            <person name="Silverstein K.A.T."/>
            <person name="Koren S."/>
            <person name="Bechman K.B."/>
            <person name="Herman A."/>
            <person name="Abrahante J.E."/>
            <person name="Garbe J."/>
        </authorList>
    </citation>
    <scope>NUCLEOTIDE SEQUENCE</scope>
    <source>
        <strain evidence="1">Duluth1</strain>
        <tissue evidence="1">Whole animal</tissue>
    </source>
</reference>
<reference evidence="1" key="1">
    <citation type="journal article" date="2019" name="bioRxiv">
        <title>The Genome of the Zebra Mussel, Dreissena polymorpha: A Resource for Invasive Species Research.</title>
        <authorList>
            <person name="McCartney M.A."/>
            <person name="Auch B."/>
            <person name="Kono T."/>
            <person name="Mallez S."/>
            <person name="Zhang Y."/>
            <person name="Obille A."/>
            <person name="Becker A."/>
            <person name="Abrahante J.E."/>
            <person name="Garbe J."/>
            <person name="Badalamenti J.P."/>
            <person name="Herman A."/>
            <person name="Mangelson H."/>
            <person name="Liachko I."/>
            <person name="Sullivan S."/>
            <person name="Sone E.D."/>
            <person name="Koren S."/>
            <person name="Silverstein K.A.T."/>
            <person name="Beckman K.B."/>
            <person name="Gohl D.M."/>
        </authorList>
    </citation>
    <scope>NUCLEOTIDE SEQUENCE</scope>
    <source>
        <strain evidence="1">Duluth1</strain>
        <tissue evidence="1">Whole animal</tissue>
    </source>
</reference>
<evidence type="ECO:0008006" key="3">
    <source>
        <dbReference type="Google" id="ProtNLM"/>
    </source>
</evidence>
<protein>
    <recommendedName>
        <fullName evidence="3">DDE-1 domain-containing protein</fullName>
    </recommendedName>
</protein>
<proteinExistence type="predicted"/>
<evidence type="ECO:0000313" key="1">
    <source>
        <dbReference type="EMBL" id="KAH3852049.1"/>
    </source>
</evidence>
<evidence type="ECO:0000313" key="2">
    <source>
        <dbReference type="Proteomes" id="UP000828390"/>
    </source>
</evidence>